<gene>
    <name evidence="3" type="ORF">ALOHA_HF4000APKG10H12ctg3g5</name>
</gene>
<protein>
    <submittedName>
        <fullName evidence="3">Putative phospholipid-binding domain protein</fullName>
    </submittedName>
</protein>
<name>B3TC81_9ZZZZ</name>
<keyword evidence="1" id="KW-1133">Transmembrane helix</keyword>
<dbReference type="Pfam" id="PF04972">
    <property type="entry name" value="BON"/>
    <property type="match status" value="2"/>
</dbReference>
<sequence>MDGDWAWHGGCQVSSRVSRIMVSAKGPHRHPRETERTRRCQMMLRATAVFFVLALGSTLVFAEPERKKLQVFEDIQRQVNRYSFFTIFDDVNVAIDEHGVVALTGHVTGPHKSRDIAKRVAAVEGVSGVDNAITVLPVSRYDDQLRIGIARAIYGNSHFWRYAISASPAIHIVVERGHVTLTGVVTNHFDRQLAETFARRSRAFSVTNRLRTNEEARGD</sequence>
<dbReference type="InterPro" id="IPR007055">
    <property type="entry name" value="BON_dom"/>
</dbReference>
<dbReference type="Gene3D" id="3.30.1340.30">
    <property type="match status" value="2"/>
</dbReference>
<organism evidence="3">
    <name type="scientific">uncultured marine microorganism HF4000_APKG10H12</name>
    <dbReference type="NCBI Taxonomy" id="455560"/>
    <lineage>
        <taxon>unclassified sequences</taxon>
        <taxon>environmental samples</taxon>
    </lineage>
</organism>
<dbReference type="AlphaFoldDB" id="B3TC81"/>
<evidence type="ECO:0000259" key="2">
    <source>
        <dbReference type="PROSITE" id="PS50914"/>
    </source>
</evidence>
<dbReference type="PROSITE" id="PS50914">
    <property type="entry name" value="BON"/>
    <property type="match status" value="1"/>
</dbReference>
<reference evidence="3" key="1">
    <citation type="journal article" date="2008" name="ISME J.">
        <title>Genomic patterns of recombination, clonal divergence and environment in marine microbial populations.</title>
        <authorList>
            <person name="Konstantinidis K.T."/>
            <person name="Delong E.F."/>
        </authorList>
    </citation>
    <scope>NUCLEOTIDE SEQUENCE</scope>
</reference>
<keyword evidence="1" id="KW-0812">Transmembrane</keyword>
<evidence type="ECO:0000256" key="1">
    <source>
        <dbReference type="SAM" id="Phobius"/>
    </source>
</evidence>
<accession>B3TC81</accession>
<evidence type="ECO:0000313" key="3">
    <source>
        <dbReference type="EMBL" id="ABZ10190.1"/>
    </source>
</evidence>
<feature type="transmembrane region" description="Helical" evidence="1">
    <location>
        <begin position="42"/>
        <end position="62"/>
    </location>
</feature>
<keyword evidence="1" id="KW-0472">Membrane</keyword>
<dbReference type="EMBL" id="EU016668">
    <property type="protein sequence ID" value="ABZ10190.1"/>
    <property type="molecule type" value="Genomic_DNA"/>
</dbReference>
<feature type="domain" description="BON" evidence="2">
    <location>
        <begin position="67"/>
        <end position="137"/>
    </location>
</feature>
<proteinExistence type="predicted"/>